<proteinExistence type="predicted"/>
<keyword evidence="3" id="KW-1185">Reference proteome</keyword>
<dbReference type="GeneID" id="18480896"/>
<dbReference type="VEuPathDB" id="FungiDB:TRIREDRAFT_104661"/>
<feature type="region of interest" description="Disordered" evidence="1">
    <location>
        <begin position="1"/>
        <end position="100"/>
    </location>
</feature>
<dbReference type="Proteomes" id="UP000008984">
    <property type="component" value="Unassembled WGS sequence"/>
</dbReference>
<dbReference type="HOGENOM" id="CLU_1214910_0_0_1"/>
<dbReference type="RefSeq" id="XP_006963140.1">
    <property type="nucleotide sequence ID" value="XM_006963078.1"/>
</dbReference>
<evidence type="ECO:0000313" key="2">
    <source>
        <dbReference type="EMBL" id="EGR50547.1"/>
    </source>
</evidence>
<sequence length="228" mass="25186">MTKLSEHESDRVPAKESRPSPTNGCAVPATAVDRKRVQPALSQAGQDREEEGEAKRRRRKEEQRVVKSNGNGNGNGNANNGRRSGSTNLGRAHLDGHGRGSATTALSLLSEFGRGFMREYPGIGSIAPILYNRWKINGNYGFRISNHSSIALRERFNLHTLSQCQTQSSLDYSAFTEAQQPCNFQNFIPYSSSTSEQITIKQQQQQQQENQQIQSAFSILGTPWASSG</sequence>
<dbReference type="AlphaFoldDB" id="G0RDB8"/>
<feature type="compositionally biased region" description="Basic and acidic residues" evidence="1">
    <location>
        <begin position="1"/>
        <end position="18"/>
    </location>
</feature>
<evidence type="ECO:0000313" key="3">
    <source>
        <dbReference type="Proteomes" id="UP000008984"/>
    </source>
</evidence>
<protein>
    <submittedName>
        <fullName evidence="2">Predicted protein</fullName>
    </submittedName>
</protein>
<gene>
    <name evidence="2" type="ORF">TRIREDRAFT_104661</name>
</gene>
<dbReference type="EMBL" id="GL985059">
    <property type="protein sequence ID" value="EGR50547.1"/>
    <property type="molecule type" value="Genomic_DNA"/>
</dbReference>
<organism evidence="3">
    <name type="scientific">Hypocrea jecorina (strain QM6a)</name>
    <name type="common">Trichoderma reesei</name>
    <dbReference type="NCBI Taxonomy" id="431241"/>
    <lineage>
        <taxon>Eukaryota</taxon>
        <taxon>Fungi</taxon>
        <taxon>Dikarya</taxon>
        <taxon>Ascomycota</taxon>
        <taxon>Pezizomycotina</taxon>
        <taxon>Sordariomycetes</taxon>
        <taxon>Hypocreomycetidae</taxon>
        <taxon>Hypocreales</taxon>
        <taxon>Hypocreaceae</taxon>
        <taxon>Trichoderma</taxon>
    </lineage>
</organism>
<dbReference type="KEGG" id="tre:TRIREDRAFT_104661"/>
<evidence type="ECO:0000256" key="1">
    <source>
        <dbReference type="SAM" id="MobiDB-lite"/>
    </source>
</evidence>
<accession>G0RDB8</accession>
<name>G0RDB8_HYPJQ</name>
<reference evidence="2 3" key="1">
    <citation type="journal article" date="2008" name="Nat. Biotechnol.">
        <title>Genome sequencing and analysis of the biomass-degrading fungus Trichoderma reesei (syn. Hypocrea jecorina).</title>
        <authorList>
            <person name="Martinez D."/>
            <person name="Berka R.M."/>
            <person name="Henrissat B."/>
            <person name="Saloheimo M."/>
            <person name="Arvas M."/>
            <person name="Baker S.E."/>
            <person name="Chapman J."/>
            <person name="Chertkov O."/>
            <person name="Coutinho P.M."/>
            <person name="Cullen D."/>
            <person name="Danchin E.G."/>
            <person name="Grigoriev I.V."/>
            <person name="Harris P."/>
            <person name="Jackson M."/>
            <person name="Kubicek C.P."/>
            <person name="Han C.S."/>
            <person name="Ho I."/>
            <person name="Larrondo L.F."/>
            <person name="de Leon A.L."/>
            <person name="Magnuson J.K."/>
            <person name="Merino S."/>
            <person name="Misra M."/>
            <person name="Nelson B."/>
            <person name="Putnam N."/>
            <person name="Robbertse B."/>
            <person name="Salamov A.A."/>
            <person name="Schmoll M."/>
            <person name="Terry A."/>
            <person name="Thayer N."/>
            <person name="Westerholm-Parvinen A."/>
            <person name="Schoch C.L."/>
            <person name="Yao J."/>
            <person name="Barabote R."/>
            <person name="Nelson M.A."/>
            <person name="Detter C."/>
            <person name="Bruce D."/>
            <person name="Kuske C.R."/>
            <person name="Xie G."/>
            <person name="Richardson P."/>
            <person name="Rokhsar D.S."/>
            <person name="Lucas S.M."/>
            <person name="Rubin E.M."/>
            <person name="Dunn-Coleman N."/>
            <person name="Ward M."/>
            <person name="Brettin T.S."/>
        </authorList>
    </citation>
    <scope>NUCLEOTIDE SEQUENCE [LARGE SCALE GENOMIC DNA]</scope>
    <source>
        <strain evidence="2 3">QM6a</strain>
    </source>
</reference>